<dbReference type="CDD" id="cd00610">
    <property type="entry name" value="OAT_like"/>
    <property type="match status" value="1"/>
</dbReference>
<dbReference type="PANTHER" id="PTHR42684">
    <property type="entry name" value="ADENOSYLMETHIONINE-8-AMINO-7-OXONONANOATE AMINOTRANSFERASE"/>
    <property type="match status" value="1"/>
</dbReference>
<dbReference type="GO" id="GO:0009102">
    <property type="term" value="P:biotin biosynthetic process"/>
    <property type="evidence" value="ECO:0007669"/>
    <property type="project" value="TreeGrafter"/>
</dbReference>
<dbReference type="Pfam" id="PF00202">
    <property type="entry name" value="Aminotran_3"/>
    <property type="match status" value="1"/>
</dbReference>
<dbReference type="FunFam" id="3.40.640.10:FF:000014">
    <property type="entry name" value="Adenosylmethionine-8-amino-7-oxononanoate aminotransferase, probable"/>
    <property type="match status" value="1"/>
</dbReference>
<dbReference type="RefSeq" id="WP_376799991.1">
    <property type="nucleotide sequence ID" value="NZ_DBNB01000008.1"/>
</dbReference>
<evidence type="ECO:0000256" key="1">
    <source>
        <dbReference type="ARBA" id="ARBA00008954"/>
    </source>
</evidence>
<organism evidence="6 7">
    <name type="scientific">Candidatus Raskinella chloraquaticus</name>
    <dbReference type="NCBI Taxonomy" id="1951219"/>
    <lineage>
        <taxon>Bacteria</taxon>
        <taxon>Pseudomonadati</taxon>
        <taxon>Pseudomonadota</taxon>
        <taxon>Alphaproteobacteria</taxon>
        <taxon>Hyphomicrobiales</taxon>
        <taxon>Phreatobacteraceae</taxon>
        <taxon>Candidatus Raskinella</taxon>
    </lineage>
</organism>
<dbReference type="SUPFAM" id="SSF53383">
    <property type="entry name" value="PLP-dependent transferases"/>
    <property type="match status" value="1"/>
</dbReference>
<accession>A0A1W9HQV5</accession>
<gene>
    <name evidence="6" type="ORF">A4S15_02875</name>
</gene>
<dbReference type="GO" id="GO:0004015">
    <property type="term" value="F:adenosylmethionine-8-amino-7-oxononanoate transaminase activity"/>
    <property type="evidence" value="ECO:0007669"/>
    <property type="project" value="TreeGrafter"/>
</dbReference>
<name>A0A1W9HQV5_9HYPH</name>
<dbReference type="NCBIfam" id="NF004767">
    <property type="entry name" value="PRK06105.1"/>
    <property type="match status" value="1"/>
</dbReference>
<dbReference type="EMBL" id="LWDL01000031">
    <property type="protein sequence ID" value="OQW49783.1"/>
    <property type="molecule type" value="Genomic_DNA"/>
</dbReference>
<dbReference type="AlphaFoldDB" id="A0A1W9HQV5"/>
<protein>
    <submittedName>
        <fullName evidence="6">Aminotransferase</fullName>
    </submittedName>
</protein>
<evidence type="ECO:0000256" key="5">
    <source>
        <dbReference type="RuleBase" id="RU003560"/>
    </source>
</evidence>
<sequence>MPLSNSAVRDIETLVHPYTNLALHRETGPLVINRGEGVFVYDEHGKAYLEGMAGLWCAALGYGNEELAEVAARQIRTLSFTHLFGGKSHDPAIELAEKLKEIAPSPMSKVFFTCSGSEANDTQVKLIWYMNNALGRPQKKKIISRIKGYHGVTIASASLTGLPNNHIDFDLPIPGILHTGTPHHYRNALPGESEVDFATRLADELEALILKEGPETIAAFIAEPIMGAGGVIIPPTTYFEKIQEVLQRHDVVLIADEVICGFGRTGKMWGSQTFNMQPNALSCAKALTSAYFPLGAVMIDERMYDALVSESRKIGTFGHGFTYSGHPVGSAMALKTIEIYQRERIVEKVAAKAPQFQKRLKALADHPLVGETRGIGLIGALEMVADKASKRSFEAKKMIGAMCVKHCEKEGLILRNLPNDAIGICPPLVISEAEIDLLFDRLTTALDKTEADVSAQNLRAA</sequence>
<dbReference type="Gene3D" id="3.90.1150.10">
    <property type="entry name" value="Aspartate Aminotransferase, domain 1"/>
    <property type="match status" value="1"/>
</dbReference>
<keyword evidence="2 6" id="KW-0032">Aminotransferase</keyword>
<dbReference type="InterPro" id="IPR015424">
    <property type="entry name" value="PyrdxlP-dep_Trfase"/>
</dbReference>
<evidence type="ECO:0000313" key="6">
    <source>
        <dbReference type="EMBL" id="OQW49783.1"/>
    </source>
</evidence>
<evidence type="ECO:0000256" key="4">
    <source>
        <dbReference type="ARBA" id="ARBA00022898"/>
    </source>
</evidence>
<comment type="similarity">
    <text evidence="1 5">Belongs to the class-III pyridoxal-phosphate-dependent aminotransferase family.</text>
</comment>
<evidence type="ECO:0000256" key="3">
    <source>
        <dbReference type="ARBA" id="ARBA00022679"/>
    </source>
</evidence>
<dbReference type="GO" id="GO:0030170">
    <property type="term" value="F:pyridoxal phosphate binding"/>
    <property type="evidence" value="ECO:0007669"/>
    <property type="project" value="InterPro"/>
</dbReference>
<proteinExistence type="inferred from homology"/>
<evidence type="ECO:0000256" key="2">
    <source>
        <dbReference type="ARBA" id="ARBA00022576"/>
    </source>
</evidence>
<dbReference type="Proteomes" id="UP000192872">
    <property type="component" value="Unassembled WGS sequence"/>
</dbReference>
<dbReference type="PANTHER" id="PTHR42684:SF3">
    <property type="entry name" value="ADENOSYLMETHIONINE-8-AMINO-7-OXONONANOATE AMINOTRANSFERASE"/>
    <property type="match status" value="1"/>
</dbReference>
<keyword evidence="4 5" id="KW-0663">Pyridoxal phosphate</keyword>
<dbReference type="InterPro" id="IPR015422">
    <property type="entry name" value="PyrdxlP-dep_Trfase_small"/>
</dbReference>
<dbReference type="NCBIfam" id="NF005682">
    <property type="entry name" value="PRK07480.1"/>
    <property type="match status" value="1"/>
</dbReference>
<comment type="caution">
    <text evidence="6">The sequence shown here is derived from an EMBL/GenBank/DDBJ whole genome shotgun (WGS) entry which is preliminary data.</text>
</comment>
<keyword evidence="3 6" id="KW-0808">Transferase</keyword>
<evidence type="ECO:0000313" key="7">
    <source>
        <dbReference type="Proteomes" id="UP000192872"/>
    </source>
</evidence>
<dbReference type="InterPro" id="IPR005814">
    <property type="entry name" value="Aminotrans_3"/>
</dbReference>
<dbReference type="GO" id="GO:0009448">
    <property type="term" value="P:gamma-aminobutyric acid metabolic process"/>
    <property type="evidence" value="ECO:0007669"/>
    <property type="project" value="TreeGrafter"/>
</dbReference>
<dbReference type="PIRSF" id="PIRSF000521">
    <property type="entry name" value="Transaminase_4ab_Lys_Orn"/>
    <property type="match status" value="1"/>
</dbReference>
<reference evidence="6 7" key="1">
    <citation type="journal article" date="2017" name="Water Res.">
        <title>Comammox in drinking water systems.</title>
        <authorList>
            <person name="Wang Y."/>
            <person name="Ma L."/>
            <person name="Mao Y."/>
            <person name="Jiang X."/>
            <person name="Xia Y."/>
            <person name="Yu K."/>
            <person name="Li B."/>
            <person name="Zhang T."/>
        </authorList>
    </citation>
    <scope>NUCLEOTIDE SEQUENCE [LARGE SCALE GENOMIC DNA]</scope>
    <source>
        <strain evidence="6">SG_bin8</strain>
    </source>
</reference>
<dbReference type="STRING" id="1827387.A4S15_02875"/>
<dbReference type="InterPro" id="IPR015421">
    <property type="entry name" value="PyrdxlP-dep_Trfase_major"/>
</dbReference>
<dbReference type="Gene3D" id="3.40.640.10">
    <property type="entry name" value="Type I PLP-dependent aspartate aminotransferase-like (Major domain)"/>
    <property type="match status" value="1"/>
</dbReference>